<gene>
    <name evidence="3" type="ORF">G2W53_019219</name>
</gene>
<dbReference type="EMBL" id="JAAIUW010000006">
    <property type="protein sequence ID" value="KAF7828055.1"/>
    <property type="molecule type" value="Genomic_DNA"/>
</dbReference>
<feature type="compositionally biased region" description="Basic and acidic residues" evidence="1">
    <location>
        <begin position="62"/>
        <end position="79"/>
    </location>
</feature>
<reference evidence="3" key="1">
    <citation type="submission" date="2020-09" db="EMBL/GenBank/DDBJ databases">
        <title>Genome-Enabled Discovery of Anthraquinone Biosynthesis in Senna tora.</title>
        <authorList>
            <person name="Kang S.-H."/>
            <person name="Pandey R.P."/>
            <person name="Lee C.-M."/>
            <person name="Sim J.-S."/>
            <person name="Jeong J.-T."/>
            <person name="Choi B.-S."/>
            <person name="Jung M."/>
            <person name="Ginzburg D."/>
            <person name="Zhao K."/>
            <person name="Won S.Y."/>
            <person name="Oh T.-J."/>
            <person name="Yu Y."/>
            <person name="Kim N.-H."/>
            <person name="Lee O.R."/>
            <person name="Lee T.-H."/>
            <person name="Bashyal P."/>
            <person name="Kim T.-S."/>
            <person name="Lee W.-H."/>
            <person name="Kawkins C."/>
            <person name="Kim C.-K."/>
            <person name="Kim J.S."/>
            <person name="Ahn B.O."/>
            <person name="Rhee S.Y."/>
            <person name="Sohng J.K."/>
        </authorList>
    </citation>
    <scope>NUCLEOTIDE SEQUENCE</scope>
    <source>
        <tissue evidence="3">Leaf</tissue>
    </source>
</reference>
<keyword evidence="2" id="KW-0732">Signal</keyword>
<dbReference type="Proteomes" id="UP000634136">
    <property type="component" value="Unassembled WGS sequence"/>
</dbReference>
<feature type="compositionally biased region" description="Polar residues" evidence="1">
    <location>
        <begin position="48"/>
        <end position="58"/>
    </location>
</feature>
<comment type="caution">
    <text evidence="3">The sequence shown here is derived from an EMBL/GenBank/DDBJ whole genome shotgun (WGS) entry which is preliminary data.</text>
</comment>
<keyword evidence="4" id="KW-1185">Reference proteome</keyword>
<dbReference type="InterPro" id="IPR038821">
    <property type="entry name" value="CLE45-like"/>
</dbReference>
<sequence>MMFNASSKLLVLLLLLLLWLGVLSFQPHKALGLTSPELALRHNHQRSLRATNMNPESAKSSRRVDPNQSDKRRVRRGSDPIHNSSSWDAPVEARGNVGSFRTKE</sequence>
<protein>
    <submittedName>
        <fullName evidence="3">CLAVATA3/ESR (CLE)-related protein 45</fullName>
    </submittedName>
</protein>
<dbReference type="OrthoDB" id="683168at2759"/>
<evidence type="ECO:0000256" key="2">
    <source>
        <dbReference type="SAM" id="SignalP"/>
    </source>
</evidence>
<proteinExistence type="predicted"/>
<feature type="region of interest" description="Disordered" evidence="1">
    <location>
        <begin position="44"/>
        <end position="104"/>
    </location>
</feature>
<dbReference type="PANTHER" id="PTHR36726">
    <property type="entry name" value="CLAVATA3/ESR (CLE)-RELATED PROTEIN 45"/>
    <property type="match status" value="1"/>
</dbReference>
<dbReference type="PANTHER" id="PTHR36726:SF4">
    <property type="entry name" value="CLAVATA3_ESR (CLE)-RELATED PROTEIN 45"/>
    <property type="match status" value="1"/>
</dbReference>
<feature type="chain" id="PRO_5032899626" evidence="2">
    <location>
        <begin position="25"/>
        <end position="104"/>
    </location>
</feature>
<evidence type="ECO:0000313" key="4">
    <source>
        <dbReference type="Proteomes" id="UP000634136"/>
    </source>
</evidence>
<name>A0A834TXD4_9FABA</name>
<evidence type="ECO:0000256" key="1">
    <source>
        <dbReference type="SAM" id="MobiDB-lite"/>
    </source>
</evidence>
<accession>A0A834TXD4</accession>
<feature type="signal peptide" evidence="2">
    <location>
        <begin position="1"/>
        <end position="24"/>
    </location>
</feature>
<evidence type="ECO:0000313" key="3">
    <source>
        <dbReference type="EMBL" id="KAF7828055.1"/>
    </source>
</evidence>
<dbReference type="AlphaFoldDB" id="A0A834TXD4"/>
<organism evidence="3 4">
    <name type="scientific">Senna tora</name>
    <dbReference type="NCBI Taxonomy" id="362788"/>
    <lineage>
        <taxon>Eukaryota</taxon>
        <taxon>Viridiplantae</taxon>
        <taxon>Streptophyta</taxon>
        <taxon>Embryophyta</taxon>
        <taxon>Tracheophyta</taxon>
        <taxon>Spermatophyta</taxon>
        <taxon>Magnoliopsida</taxon>
        <taxon>eudicotyledons</taxon>
        <taxon>Gunneridae</taxon>
        <taxon>Pentapetalae</taxon>
        <taxon>rosids</taxon>
        <taxon>fabids</taxon>
        <taxon>Fabales</taxon>
        <taxon>Fabaceae</taxon>
        <taxon>Caesalpinioideae</taxon>
        <taxon>Cassia clade</taxon>
        <taxon>Senna</taxon>
    </lineage>
</organism>